<dbReference type="SUPFAM" id="SSF54523">
    <property type="entry name" value="Pili subunits"/>
    <property type="match status" value="1"/>
</dbReference>
<dbReference type="PANTHER" id="PTHR30093">
    <property type="entry name" value="GENERAL SECRETION PATHWAY PROTEIN G"/>
    <property type="match status" value="1"/>
</dbReference>
<evidence type="ECO:0000313" key="4">
    <source>
        <dbReference type="Proteomes" id="UP000239388"/>
    </source>
</evidence>
<dbReference type="InterPro" id="IPR011453">
    <property type="entry name" value="DUF1559"/>
</dbReference>
<dbReference type="NCBIfam" id="TIGR02532">
    <property type="entry name" value="IV_pilin_GFxxxE"/>
    <property type="match status" value="1"/>
</dbReference>
<dbReference type="PROSITE" id="PS00409">
    <property type="entry name" value="PROKAR_NTER_METHYL"/>
    <property type="match status" value="1"/>
</dbReference>
<evidence type="ECO:0000313" key="3">
    <source>
        <dbReference type="EMBL" id="PQO28374.1"/>
    </source>
</evidence>
<accession>A0A2S8F8X1</accession>
<evidence type="ECO:0000259" key="2">
    <source>
        <dbReference type="Pfam" id="PF07596"/>
    </source>
</evidence>
<evidence type="ECO:0000256" key="1">
    <source>
        <dbReference type="SAM" id="Phobius"/>
    </source>
</evidence>
<sequence length="331" mass="35612">MPSPNLRPKTRGFTLVELLVVIAIIGVLIALLLPAVQQAREAARRMQCSNNLKQIGLAMHTYHDSRGCFPMAFSRSHANSGTALTGPGWSWAAMILPQIEQNNVFVGLRMNERHASDDPDIVKYSQTFIATYRCPSAPGGNLNESIPSSSTAPAHAINTYKAVFGERNMQITYSDDACSGIVAGSCPHANNGMFGPNSNVKFRDVTDGLTNTVMVGETAYGPNGTIDKDEGDLMDYNSSVWVGMTRNGASTSGSPTAYNLMSTLRGQERSGTPNDLYLINGQSIYSFGSHHPGGAMFVFGDGSVGMLPETIDRAILGNIGQRDDHNVIPEY</sequence>
<dbReference type="Pfam" id="PF07596">
    <property type="entry name" value="SBP_bac_10"/>
    <property type="match status" value="1"/>
</dbReference>
<comment type="caution">
    <text evidence="3">The sequence shown here is derived from an EMBL/GenBank/DDBJ whole genome shotgun (WGS) entry which is preliminary data.</text>
</comment>
<reference evidence="3 4" key="1">
    <citation type="submission" date="2018-02" db="EMBL/GenBank/DDBJ databases">
        <title>Comparative genomes isolates from brazilian mangrove.</title>
        <authorList>
            <person name="Araujo J.E."/>
            <person name="Taketani R.G."/>
            <person name="Silva M.C.P."/>
            <person name="Loureco M.V."/>
            <person name="Andreote F.D."/>
        </authorList>
    </citation>
    <scope>NUCLEOTIDE SEQUENCE [LARGE SCALE GENOMIC DNA]</scope>
    <source>
        <strain evidence="3 4">NAP PRIS-MGV</strain>
    </source>
</reference>
<gene>
    <name evidence="3" type="ORF">C5Y98_26135</name>
</gene>
<feature type="domain" description="DUF1559" evidence="2">
    <location>
        <begin position="37"/>
        <end position="313"/>
    </location>
</feature>
<keyword evidence="1" id="KW-0472">Membrane</keyword>
<dbReference type="AlphaFoldDB" id="A0A2S8F8X1"/>
<dbReference type="PANTHER" id="PTHR30093:SF2">
    <property type="entry name" value="TYPE II SECRETION SYSTEM PROTEIN H"/>
    <property type="match status" value="1"/>
</dbReference>
<dbReference type="OrthoDB" id="210622at2"/>
<dbReference type="EMBL" id="PUIB01000025">
    <property type="protein sequence ID" value="PQO28374.1"/>
    <property type="molecule type" value="Genomic_DNA"/>
</dbReference>
<protein>
    <submittedName>
        <fullName evidence="3">Prepilin-type cleavage/methylation domain-containing protein</fullName>
    </submittedName>
</protein>
<keyword evidence="1" id="KW-1133">Transmembrane helix</keyword>
<dbReference type="Gene3D" id="3.30.700.10">
    <property type="entry name" value="Glycoprotein, Type 4 Pilin"/>
    <property type="match status" value="1"/>
</dbReference>
<organism evidence="3 4">
    <name type="scientific">Blastopirellula marina</name>
    <dbReference type="NCBI Taxonomy" id="124"/>
    <lineage>
        <taxon>Bacteria</taxon>
        <taxon>Pseudomonadati</taxon>
        <taxon>Planctomycetota</taxon>
        <taxon>Planctomycetia</taxon>
        <taxon>Pirellulales</taxon>
        <taxon>Pirellulaceae</taxon>
        <taxon>Blastopirellula</taxon>
    </lineage>
</organism>
<dbReference type="Pfam" id="PF07963">
    <property type="entry name" value="N_methyl"/>
    <property type="match status" value="1"/>
</dbReference>
<feature type="transmembrane region" description="Helical" evidence="1">
    <location>
        <begin position="12"/>
        <end position="36"/>
    </location>
</feature>
<dbReference type="InterPro" id="IPR027558">
    <property type="entry name" value="Pre_pil_HX9DG_C"/>
</dbReference>
<dbReference type="RefSeq" id="WP_105358884.1">
    <property type="nucleotide sequence ID" value="NZ_PUIB01000025.1"/>
</dbReference>
<dbReference type="InterPro" id="IPR045584">
    <property type="entry name" value="Pilin-like"/>
</dbReference>
<keyword evidence="1" id="KW-0812">Transmembrane</keyword>
<dbReference type="Proteomes" id="UP000239388">
    <property type="component" value="Unassembled WGS sequence"/>
</dbReference>
<dbReference type="NCBIfam" id="TIGR04294">
    <property type="entry name" value="pre_pil_HX9DG"/>
    <property type="match status" value="1"/>
</dbReference>
<dbReference type="InterPro" id="IPR012902">
    <property type="entry name" value="N_methyl_site"/>
</dbReference>
<proteinExistence type="predicted"/>
<name>A0A2S8F8X1_9BACT</name>